<dbReference type="AlphaFoldDB" id="A0A846N377"/>
<evidence type="ECO:0000313" key="4">
    <source>
        <dbReference type="Proteomes" id="UP000570514"/>
    </source>
</evidence>
<feature type="domain" description="SpoVT-AbrB" evidence="2">
    <location>
        <begin position="12"/>
        <end position="54"/>
    </location>
</feature>
<proteinExistence type="predicted"/>
<dbReference type="InterPro" id="IPR007159">
    <property type="entry name" value="SpoVT-AbrB_dom"/>
</dbReference>
<dbReference type="InterPro" id="IPR037914">
    <property type="entry name" value="SpoVT-AbrB_sf"/>
</dbReference>
<keyword evidence="1" id="KW-0238">DNA-binding</keyword>
<reference evidence="3 4" key="1">
    <citation type="submission" date="2020-03" db="EMBL/GenBank/DDBJ databases">
        <title>Genomic Encyclopedia of Type Strains, Phase IV (KMG-IV): sequencing the most valuable type-strain genomes for metagenomic binning, comparative biology and taxonomic classification.</title>
        <authorList>
            <person name="Goeker M."/>
        </authorList>
    </citation>
    <scope>NUCLEOTIDE SEQUENCE [LARGE SCALE GENOMIC DNA]</scope>
    <source>
        <strain evidence="3 4">DSM 19867</strain>
    </source>
</reference>
<dbReference type="Proteomes" id="UP000570514">
    <property type="component" value="Unassembled WGS sequence"/>
</dbReference>
<dbReference type="Gene3D" id="2.10.260.10">
    <property type="match status" value="1"/>
</dbReference>
<evidence type="ECO:0000259" key="2">
    <source>
        <dbReference type="PROSITE" id="PS51740"/>
    </source>
</evidence>
<gene>
    <name evidence="3" type="ORF">FHS83_002885</name>
</gene>
<evidence type="ECO:0000256" key="1">
    <source>
        <dbReference type="PROSITE-ProRule" id="PRU01076"/>
    </source>
</evidence>
<name>A0A846N377_9PROT</name>
<dbReference type="SMART" id="SM00966">
    <property type="entry name" value="SpoVT_AbrB"/>
    <property type="match status" value="1"/>
</dbReference>
<accession>A0A846N377</accession>
<keyword evidence="4" id="KW-1185">Reference proteome</keyword>
<comment type="caution">
    <text evidence="3">The sequence shown here is derived from an EMBL/GenBank/DDBJ whole genome shotgun (WGS) entry which is preliminary data.</text>
</comment>
<dbReference type="RefSeq" id="WP_167083643.1">
    <property type="nucleotide sequence ID" value="NZ_BAAADC010000001.1"/>
</dbReference>
<organism evidence="3 4">
    <name type="scientific">Rhizomicrobium palustre</name>
    <dbReference type="NCBI Taxonomy" id="189966"/>
    <lineage>
        <taxon>Bacteria</taxon>
        <taxon>Pseudomonadati</taxon>
        <taxon>Pseudomonadota</taxon>
        <taxon>Alphaproteobacteria</taxon>
        <taxon>Micropepsales</taxon>
        <taxon>Micropepsaceae</taxon>
        <taxon>Rhizomicrobium</taxon>
    </lineage>
</organism>
<dbReference type="GO" id="GO:0003677">
    <property type="term" value="F:DNA binding"/>
    <property type="evidence" value="ECO:0007669"/>
    <property type="project" value="UniProtKB-UniRule"/>
</dbReference>
<dbReference type="PROSITE" id="PS51740">
    <property type="entry name" value="SPOVT_ABRB"/>
    <property type="match status" value="1"/>
</dbReference>
<dbReference type="Pfam" id="PF04014">
    <property type="entry name" value="MazE_antitoxin"/>
    <property type="match status" value="1"/>
</dbReference>
<evidence type="ECO:0000313" key="3">
    <source>
        <dbReference type="EMBL" id="NIK89567.1"/>
    </source>
</evidence>
<protein>
    <submittedName>
        <fullName evidence="3">Antitoxin VapB</fullName>
    </submittedName>
</protein>
<dbReference type="SUPFAM" id="SSF89447">
    <property type="entry name" value="AbrB/MazE/MraZ-like"/>
    <property type="match status" value="1"/>
</dbReference>
<sequence>MDKNDTSNRLVSRVFKSGNSQAVRIPAELAFASNDMEVTVTRRGDELVIAPRRPSVEEMFAKLRALPEDSKFGPIERTLTRETEWDR</sequence>
<dbReference type="EMBL" id="JAASRM010000001">
    <property type="protein sequence ID" value="NIK89567.1"/>
    <property type="molecule type" value="Genomic_DNA"/>
</dbReference>